<gene>
    <name evidence="1" type="ORF">GCM10025864_33300</name>
</gene>
<evidence type="ECO:0000313" key="2">
    <source>
        <dbReference type="Proteomes" id="UP001157091"/>
    </source>
</evidence>
<keyword evidence="2" id="KW-1185">Reference proteome</keyword>
<comment type="caution">
    <text evidence="1">The sequence shown here is derived from an EMBL/GenBank/DDBJ whole genome shotgun (WGS) entry which is preliminary data.</text>
</comment>
<reference evidence="2" key="1">
    <citation type="journal article" date="2019" name="Int. J. Syst. Evol. Microbiol.">
        <title>The Global Catalogue of Microorganisms (GCM) 10K type strain sequencing project: providing services to taxonomists for standard genome sequencing and annotation.</title>
        <authorList>
            <consortium name="The Broad Institute Genomics Platform"/>
            <consortium name="The Broad Institute Genome Sequencing Center for Infectious Disease"/>
            <person name="Wu L."/>
            <person name="Ma J."/>
        </authorList>
    </citation>
    <scope>NUCLEOTIDE SEQUENCE [LARGE SCALE GENOMIC DNA]</scope>
    <source>
        <strain evidence="2">NBRC 106348</strain>
    </source>
</reference>
<proteinExistence type="predicted"/>
<dbReference type="RefSeq" id="WP_284294131.1">
    <property type="nucleotide sequence ID" value="NZ_BSUK01000001.1"/>
</dbReference>
<organism evidence="1 2">
    <name type="scientific">Luteimicrobium album</name>
    <dbReference type="NCBI Taxonomy" id="1054550"/>
    <lineage>
        <taxon>Bacteria</taxon>
        <taxon>Bacillati</taxon>
        <taxon>Actinomycetota</taxon>
        <taxon>Actinomycetes</taxon>
        <taxon>Micrococcales</taxon>
        <taxon>Luteimicrobium</taxon>
    </lineage>
</organism>
<sequence>MCEHPQIELEPQRRDFGTFAAVVWWFRCTACEVEAAYVEYDDTPSRA</sequence>
<dbReference type="Proteomes" id="UP001157091">
    <property type="component" value="Unassembled WGS sequence"/>
</dbReference>
<protein>
    <submittedName>
        <fullName evidence="1">Uncharacterized protein</fullName>
    </submittedName>
</protein>
<evidence type="ECO:0000313" key="1">
    <source>
        <dbReference type="EMBL" id="GMA25571.1"/>
    </source>
</evidence>
<dbReference type="EMBL" id="BSUK01000001">
    <property type="protein sequence ID" value="GMA25571.1"/>
    <property type="molecule type" value="Genomic_DNA"/>
</dbReference>
<name>A0ABQ6I4D9_9MICO</name>
<accession>A0ABQ6I4D9</accession>